<keyword evidence="1" id="KW-0472">Membrane</keyword>
<dbReference type="KEGG" id="achi:CDG60_03855"/>
<evidence type="ECO:0000313" key="3">
    <source>
        <dbReference type="Proteomes" id="UP000263753"/>
    </source>
</evidence>
<feature type="transmembrane region" description="Helical" evidence="1">
    <location>
        <begin position="94"/>
        <end position="116"/>
    </location>
</feature>
<feature type="transmembrane region" description="Helical" evidence="1">
    <location>
        <begin position="229"/>
        <end position="247"/>
    </location>
</feature>
<sequence>MPFTLSHAVLAPPLAKLSRYTLPTGALAIGCMVPDLIRLFINDHSGFTHLWRSVLYIDLWIGLAFCVLWYGLYRPVVYRFLGIQHSLNLNSFSTLLKFSAGTVIAIIVGTATHIIWDGLTHVDFRTFAFREFLSQPVTLFNVTYPMHRVLQIGTSFVALPFLLWMCVHYYKTYRQYRPVQSRVKYYARWLIILSVCTGSFSVWDYAQYFSSELWRSDLYFFTGKSINEFTQAALLVFSFGSALFLFLDKNGYLD</sequence>
<dbReference type="Proteomes" id="UP000263753">
    <property type="component" value="Chromosome"/>
</dbReference>
<dbReference type="InterPro" id="IPR025238">
    <property type="entry name" value="DUF4184"/>
</dbReference>
<feature type="transmembrane region" description="Helical" evidence="1">
    <location>
        <begin position="149"/>
        <end position="170"/>
    </location>
</feature>
<dbReference type="RefSeq" id="WP_087513203.1">
    <property type="nucleotide sequence ID" value="NZ_CP032134.1"/>
</dbReference>
<dbReference type="EMBL" id="CP032134">
    <property type="protein sequence ID" value="AXY58340.1"/>
    <property type="molecule type" value="Genomic_DNA"/>
</dbReference>
<dbReference type="AlphaFoldDB" id="A0A3B7LZH6"/>
<name>A0A3B7LZH6_9GAMM</name>
<keyword evidence="1" id="KW-0812">Transmembrane</keyword>
<proteinExistence type="predicted"/>
<feature type="transmembrane region" description="Helical" evidence="1">
    <location>
        <begin position="190"/>
        <end position="209"/>
    </location>
</feature>
<keyword evidence="1" id="KW-1133">Transmembrane helix</keyword>
<dbReference type="Pfam" id="PF13803">
    <property type="entry name" value="DUF4184"/>
    <property type="match status" value="1"/>
</dbReference>
<gene>
    <name evidence="2" type="ORF">CDG60_03855</name>
</gene>
<protein>
    <submittedName>
        <fullName evidence="2">DUF4184 family protein</fullName>
    </submittedName>
</protein>
<evidence type="ECO:0000256" key="1">
    <source>
        <dbReference type="SAM" id="Phobius"/>
    </source>
</evidence>
<evidence type="ECO:0000313" key="2">
    <source>
        <dbReference type="EMBL" id="AXY58340.1"/>
    </source>
</evidence>
<reference evidence="3" key="1">
    <citation type="submission" date="2018-09" db="EMBL/GenBank/DDBJ databases">
        <title>The complete genome of Acinetobacter sp. strain WCHAc010005.</title>
        <authorList>
            <person name="Hu Y."/>
            <person name="Long H."/>
            <person name="Feng Y."/>
            <person name="Zong Z."/>
        </authorList>
    </citation>
    <scope>NUCLEOTIDE SEQUENCE [LARGE SCALE GENOMIC DNA]</scope>
    <source>
        <strain evidence="3">WCHAc010005</strain>
    </source>
</reference>
<feature type="transmembrane region" description="Helical" evidence="1">
    <location>
        <begin position="53"/>
        <end position="73"/>
    </location>
</feature>
<organism evidence="2 3">
    <name type="scientific">Acinetobacter chinensis</name>
    <dbReference type="NCBI Taxonomy" id="2004650"/>
    <lineage>
        <taxon>Bacteria</taxon>
        <taxon>Pseudomonadati</taxon>
        <taxon>Pseudomonadota</taxon>
        <taxon>Gammaproteobacteria</taxon>
        <taxon>Moraxellales</taxon>
        <taxon>Moraxellaceae</taxon>
        <taxon>Acinetobacter</taxon>
    </lineage>
</organism>
<accession>A0A3B7LZH6</accession>